<keyword evidence="1" id="KW-0732">Signal</keyword>
<dbReference type="eggNOG" id="ENOG502S4PC">
    <property type="taxonomic scope" value="Eukaryota"/>
</dbReference>
<accession>A0A067R4Y0</accession>
<organism evidence="2 3">
    <name type="scientific">Zootermopsis nevadensis</name>
    <name type="common">Dampwood termite</name>
    <dbReference type="NCBI Taxonomy" id="136037"/>
    <lineage>
        <taxon>Eukaryota</taxon>
        <taxon>Metazoa</taxon>
        <taxon>Ecdysozoa</taxon>
        <taxon>Arthropoda</taxon>
        <taxon>Hexapoda</taxon>
        <taxon>Insecta</taxon>
        <taxon>Pterygota</taxon>
        <taxon>Neoptera</taxon>
        <taxon>Polyneoptera</taxon>
        <taxon>Dictyoptera</taxon>
        <taxon>Blattodea</taxon>
        <taxon>Blattoidea</taxon>
        <taxon>Termitoidae</taxon>
        <taxon>Termopsidae</taxon>
        <taxon>Zootermopsis</taxon>
    </lineage>
</organism>
<dbReference type="STRING" id="136037.A0A067R4Y0"/>
<evidence type="ECO:0000313" key="3">
    <source>
        <dbReference type="Proteomes" id="UP000027135"/>
    </source>
</evidence>
<dbReference type="OrthoDB" id="365605at2759"/>
<dbReference type="InParanoid" id="A0A067R4Y0"/>
<dbReference type="AlphaFoldDB" id="A0A067R4Y0"/>
<dbReference type="EMBL" id="KK852699">
    <property type="protein sequence ID" value="KDR18192.1"/>
    <property type="molecule type" value="Genomic_DNA"/>
</dbReference>
<feature type="chain" id="PRO_5001644719" description="VWFC domain-containing protein" evidence="1">
    <location>
        <begin position="21"/>
        <end position="293"/>
    </location>
</feature>
<evidence type="ECO:0000313" key="2">
    <source>
        <dbReference type="EMBL" id="KDR18192.1"/>
    </source>
</evidence>
<protein>
    <recommendedName>
        <fullName evidence="4">VWFC domain-containing protein</fullName>
    </recommendedName>
</protein>
<gene>
    <name evidence="2" type="ORF">L798_06943</name>
</gene>
<evidence type="ECO:0000256" key="1">
    <source>
        <dbReference type="SAM" id="SignalP"/>
    </source>
</evidence>
<dbReference type="Gene3D" id="2.10.70.10">
    <property type="entry name" value="Complement Module, domain 1"/>
    <property type="match status" value="1"/>
</dbReference>
<reference evidence="2 3" key="1">
    <citation type="journal article" date="2014" name="Nat. Commun.">
        <title>Molecular traces of alternative social organization in a termite genome.</title>
        <authorList>
            <person name="Terrapon N."/>
            <person name="Li C."/>
            <person name="Robertson H.M."/>
            <person name="Ji L."/>
            <person name="Meng X."/>
            <person name="Booth W."/>
            <person name="Chen Z."/>
            <person name="Childers C.P."/>
            <person name="Glastad K.M."/>
            <person name="Gokhale K."/>
            <person name="Gowin J."/>
            <person name="Gronenberg W."/>
            <person name="Hermansen R.A."/>
            <person name="Hu H."/>
            <person name="Hunt B.G."/>
            <person name="Huylmans A.K."/>
            <person name="Khalil S.M."/>
            <person name="Mitchell R.D."/>
            <person name="Munoz-Torres M.C."/>
            <person name="Mustard J.A."/>
            <person name="Pan H."/>
            <person name="Reese J.T."/>
            <person name="Scharf M.E."/>
            <person name="Sun F."/>
            <person name="Vogel H."/>
            <person name="Xiao J."/>
            <person name="Yang W."/>
            <person name="Yang Z."/>
            <person name="Yang Z."/>
            <person name="Zhou J."/>
            <person name="Zhu J."/>
            <person name="Brent C.S."/>
            <person name="Elsik C.G."/>
            <person name="Goodisman M.A."/>
            <person name="Liberles D.A."/>
            <person name="Roe R.M."/>
            <person name="Vargo E.L."/>
            <person name="Vilcinskas A."/>
            <person name="Wang J."/>
            <person name="Bornberg-Bauer E."/>
            <person name="Korb J."/>
            <person name="Zhang G."/>
            <person name="Liebig J."/>
        </authorList>
    </citation>
    <scope>NUCLEOTIDE SEQUENCE [LARGE SCALE GENOMIC DNA]</scope>
    <source>
        <tissue evidence="2">Whole organism</tissue>
    </source>
</reference>
<proteinExistence type="predicted"/>
<dbReference type="OMA" id="FNCAIVD"/>
<feature type="signal peptide" evidence="1">
    <location>
        <begin position="1"/>
        <end position="20"/>
    </location>
</feature>
<sequence length="293" mass="32778">MLQRFSLVILALAVGTSVKADECSPEQCVITKHYNELGCTPVFEEGSCCPNRFDCSSLFGRDSRKCYYKGVAYDVHTELHPDATNRCTVGCRCNDQGSRSQLTCVNIECPELFQGPLFNSDCFHQYTLDRCCSTNTYCRPNNTENLQIPPLHECQYGGTTYREGQMIYPEDAPCKQCICQRGFNETLAGPWCQEISCGIELHYSRRISDGCVPVYYGRTGCCPIDWRCPDASDSIVASVNITSKNAEHKCKFGQLELRIGDKLSGISNRCVHCSCVVPPLVSCTQKTHTECRE</sequence>
<name>A0A067R4Y0_ZOONE</name>
<dbReference type="Proteomes" id="UP000027135">
    <property type="component" value="Unassembled WGS sequence"/>
</dbReference>
<evidence type="ECO:0008006" key="4">
    <source>
        <dbReference type="Google" id="ProtNLM"/>
    </source>
</evidence>
<keyword evidence="3" id="KW-1185">Reference proteome</keyword>